<evidence type="ECO:0000313" key="1">
    <source>
        <dbReference type="EMBL" id="GIY77915.1"/>
    </source>
</evidence>
<dbReference type="EMBL" id="BPLQ01014198">
    <property type="protein sequence ID" value="GIY77915.1"/>
    <property type="molecule type" value="Genomic_DNA"/>
</dbReference>
<protein>
    <submittedName>
        <fullName evidence="1">Uncharacterized protein</fullName>
    </submittedName>
</protein>
<gene>
    <name evidence="1" type="ORF">CDAR_572781</name>
</gene>
<sequence length="82" mass="9205">MRILSVKKVVFRYLSRTTTPSRKRDLSLRVREAEEQMSAKVLSEEGATDSKVRIEQLARLTTGCGTEFIVTSGRGVLPLRPP</sequence>
<keyword evidence="2" id="KW-1185">Reference proteome</keyword>
<dbReference type="AlphaFoldDB" id="A0AAV4W775"/>
<name>A0AAV4W775_9ARAC</name>
<dbReference type="Proteomes" id="UP001054837">
    <property type="component" value="Unassembled WGS sequence"/>
</dbReference>
<reference evidence="1 2" key="1">
    <citation type="submission" date="2021-06" db="EMBL/GenBank/DDBJ databases">
        <title>Caerostris darwini draft genome.</title>
        <authorList>
            <person name="Kono N."/>
            <person name="Arakawa K."/>
        </authorList>
    </citation>
    <scope>NUCLEOTIDE SEQUENCE [LARGE SCALE GENOMIC DNA]</scope>
</reference>
<organism evidence="1 2">
    <name type="scientific">Caerostris darwini</name>
    <dbReference type="NCBI Taxonomy" id="1538125"/>
    <lineage>
        <taxon>Eukaryota</taxon>
        <taxon>Metazoa</taxon>
        <taxon>Ecdysozoa</taxon>
        <taxon>Arthropoda</taxon>
        <taxon>Chelicerata</taxon>
        <taxon>Arachnida</taxon>
        <taxon>Araneae</taxon>
        <taxon>Araneomorphae</taxon>
        <taxon>Entelegynae</taxon>
        <taxon>Araneoidea</taxon>
        <taxon>Araneidae</taxon>
        <taxon>Caerostris</taxon>
    </lineage>
</organism>
<evidence type="ECO:0000313" key="2">
    <source>
        <dbReference type="Proteomes" id="UP001054837"/>
    </source>
</evidence>
<comment type="caution">
    <text evidence="1">The sequence shown here is derived from an EMBL/GenBank/DDBJ whole genome shotgun (WGS) entry which is preliminary data.</text>
</comment>
<accession>A0AAV4W775</accession>
<proteinExistence type="predicted"/>